<accession>A0A7W5AW97</accession>
<sequence>MAKRIRLDKLISNMGFGSRSEVKLAVKQGRVTVDGVKAKDSGMQLDPDQAKVVIDGEEVLYRDVIYVMMNKPQGVISATEDNRDRTVIDLLDPEDQVLQPFPVGRLDKDTEGLLLITNDGQLAHDLLSPKKHVPKTYEADVLGDVGQADIEAFAQSVTLDDGYETMPAQLIINDKETRQDEVVSRITLTIHEGKFHQVKRMFEAVGKKVIYLRRISMGPLQLDESLPLGSYRLLTEAELEQLMAVRGEHAAKSKR</sequence>
<keyword evidence="8" id="KW-1185">Reference proteome</keyword>
<dbReference type="CDD" id="cd00165">
    <property type="entry name" value="S4"/>
    <property type="match status" value="1"/>
</dbReference>
<evidence type="ECO:0000256" key="1">
    <source>
        <dbReference type="ARBA" id="ARBA00008348"/>
    </source>
</evidence>
<dbReference type="FunFam" id="3.30.70.1560:FF:000001">
    <property type="entry name" value="Pseudouridine synthase"/>
    <property type="match status" value="1"/>
</dbReference>
<dbReference type="InterPro" id="IPR036986">
    <property type="entry name" value="S4_RNA-bd_sf"/>
</dbReference>
<dbReference type="GO" id="GO:0120159">
    <property type="term" value="F:rRNA pseudouridine synthase activity"/>
    <property type="evidence" value="ECO:0007669"/>
    <property type="project" value="UniProtKB-ARBA"/>
</dbReference>
<dbReference type="InterPro" id="IPR042092">
    <property type="entry name" value="PsdUridine_s_RsuA/RluB/E/F_cat"/>
</dbReference>
<comment type="similarity">
    <text evidence="1 5">Belongs to the pseudouridine synthase RsuA family.</text>
</comment>
<dbReference type="Gene3D" id="3.30.70.1560">
    <property type="entry name" value="Alpha-L RNA-binding motif"/>
    <property type="match status" value="1"/>
</dbReference>
<dbReference type="SUPFAM" id="SSF55174">
    <property type="entry name" value="Alpha-L RNA-binding motif"/>
    <property type="match status" value="1"/>
</dbReference>
<dbReference type="GO" id="GO:0003723">
    <property type="term" value="F:RNA binding"/>
    <property type="evidence" value="ECO:0007669"/>
    <property type="project" value="UniProtKB-KW"/>
</dbReference>
<dbReference type="PANTHER" id="PTHR47683:SF4">
    <property type="entry name" value="PSEUDOURIDINE SYNTHASE"/>
    <property type="match status" value="1"/>
</dbReference>
<comment type="caution">
    <text evidence="7">The sequence shown here is derived from an EMBL/GenBank/DDBJ whole genome shotgun (WGS) entry which is preliminary data.</text>
</comment>
<keyword evidence="3 5" id="KW-0413">Isomerase</keyword>
<protein>
    <recommendedName>
        <fullName evidence="5">Pseudouridine synthase</fullName>
        <ecNumber evidence="5">5.4.99.-</ecNumber>
    </recommendedName>
</protein>
<dbReference type="EC" id="5.4.99.-" evidence="5"/>
<dbReference type="InterPro" id="IPR020094">
    <property type="entry name" value="TruA/RsuA/RluB/E/F_N"/>
</dbReference>
<evidence type="ECO:0000313" key="7">
    <source>
        <dbReference type="EMBL" id="MBB3109983.1"/>
    </source>
</evidence>
<evidence type="ECO:0000313" key="8">
    <source>
        <dbReference type="Proteomes" id="UP000570361"/>
    </source>
</evidence>
<dbReference type="CDD" id="cd02553">
    <property type="entry name" value="PseudoU_synth_RsuA"/>
    <property type="match status" value="1"/>
</dbReference>
<dbReference type="AlphaFoldDB" id="A0A7W5AW97"/>
<dbReference type="InterPro" id="IPR000748">
    <property type="entry name" value="PsdUridine_synth_RsuA/RluB/E/F"/>
</dbReference>
<reference evidence="7 8" key="1">
    <citation type="submission" date="2020-08" db="EMBL/GenBank/DDBJ databases">
        <title>Genomic Encyclopedia of Type Strains, Phase III (KMG-III): the genomes of soil and plant-associated and newly described type strains.</title>
        <authorList>
            <person name="Whitman W."/>
        </authorList>
    </citation>
    <scope>NUCLEOTIDE SEQUENCE [LARGE SCALE GENOMIC DNA]</scope>
    <source>
        <strain evidence="7 8">CECT 5862</strain>
    </source>
</reference>
<dbReference type="InterPro" id="IPR006145">
    <property type="entry name" value="PsdUridine_synth_RsuA/RluA"/>
</dbReference>
<dbReference type="InterPro" id="IPR018496">
    <property type="entry name" value="PsdUridine_synth_RsuA/RluB_CS"/>
</dbReference>
<dbReference type="InterPro" id="IPR050343">
    <property type="entry name" value="RsuA_PseudoU_synthase"/>
</dbReference>
<dbReference type="Gene3D" id="3.30.70.580">
    <property type="entry name" value="Pseudouridine synthase I, catalytic domain, N-terminal subdomain"/>
    <property type="match status" value="1"/>
</dbReference>
<dbReference type="Proteomes" id="UP000570361">
    <property type="component" value="Unassembled WGS sequence"/>
</dbReference>
<evidence type="ECO:0000256" key="5">
    <source>
        <dbReference type="RuleBase" id="RU003887"/>
    </source>
</evidence>
<dbReference type="PANTHER" id="PTHR47683">
    <property type="entry name" value="PSEUDOURIDINE SYNTHASE FAMILY PROTEIN-RELATED"/>
    <property type="match status" value="1"/>
</dbReference>
<keyword evidence="2 4" id="KW-0694">RNA-binding</keyword>
<dbReference type="Pfam" id="PF01479">
    <property type="entry name" value="S4"/>
    <property type="match status" value="1"/>
</dbReference>
<dbReference type="Gene3D" id="3.10.290.10">
    <property type="entry name" value="RNA-binding S4 domain"/>
    <property type="match status" value="1"/>
</dbReference>
<evidence type="ECO:0000256" key="4">
    <source>
        <dbReference type="PROSITE-ProRule" id="PRU00182"/>
    </source>
</evidence>
<evidence type="ECO:0000259" key="6">
    <source>
        <dbReference type="SMART" id="SM00363"/>
    </source>
</evidence>
<proteinExistence type="inferred from homology"/>
<dbReference type="PROSITE" id="PS50889">
    <property type="entry name" value="S4"/>
    <property type="match status" value="1"/>
</dbReference>
<dbReference type="GO" id="GO:0005829">
    <property type="term" value="C:cytosol"/>
    <property type="evidence" value="ECO:0007669"/>
    <property type="project" value="UniProtKB-ARBA"/>
</dbReference>
<dbReference type="Pfam" id="PF00849">
    <property type="entry name" value="PseudoU_synth_2"/>
    <property type="match status" value="1"/>
</dbReference>
<dbReference type="SMART" id="SM00363">
    <property type="entry name" value="S4"/>
    <property type="match status" value="1"/>
</dbReference>
<evidence type="ECO:0000256" key="2">
    <source>
        <dbReference type="ARBA" id="ARBA00022884"/>
    </source>
</evidence>
<gene>
    <name evidence="7" type="ORF">FHS18_002046</name>
</gene>
<dbReference type="NCBIfam" id="TIGR00093">
    <property type="entry name" value="pseudouridine synthase"/>
    <property type="match status" value="1"/>
</dbReference>
<dbReference type="InterPro" id="IPR002942">
    <property type="entry name" value="S4_RNA-bd"/>
</dbReference>
<dbReference type="RefSeq" id="WP_183599557.1">
    <property type="nucleotide sequence ID" value="NZ_JACHXK010000003.1"/>
</dbReference>
<evidence type="ECO:0000256" key="3">
    <source>
        <dbReference type="ARBA" id="ARBA00023235"/>
    </source>
</evidence>
<feature type="domain" description="RNA-binding S4" evidence="6">
    <location>
        <begin position="5"/>
        <end position="65"/>
    </location>
</feature>
<dbReference type="InterPro" id="IPR020103">
    <property type="entry name" value="PsdUridine_synth_cat_dom_sf"/>
</dbReference>
<dbReference type="EMBL" id="JACHXK010000003">
    <property type="protein sequence ID" value="MBB3109983.1"/>
    <property type="molecule type" value="Genomic_DNA"/>
</dbReference>
<organism evidence="7 8">
    <name type="scientific">Paenibacillus phyllosphaerae</name>
    <dbReference type="NCBI Taxonomy" id="274593"/>
    <lineage>
        <taxon>Bacteria</taxon>
        <taxon>Bacillati</taxon>
        <taxon>Bacillota</taxon>
        <taxon>Bacilli</taxon>
        <taxon>Bacillales</taxon>
        <taxon>Paenibacillaceae</taxon>
        <taxon>Paenibacillus</taxon>
    </lineage>
</organism>
<name>A0A7W5AW97_9BACL</name>
<dbReference type="GO" id="GO:0000455">
    <property type="term" value="P:enzyme-directed rRNA pseudouridine synthesis"/>
    <property type="evidence" value="ECO:0007669"/>
    <property type="project" value="UniProtKB-ARBA"/>
</dbReference>
<dbReference type="PROSITE" id="PS01149">
    <property type="entry name" value="PSI_RSU"/>
    <property type="match status" value="1"/>
</dbReference>
<dbReference type="SUPFAM" id="SSF55120">
    <property type="entry name" value="Pseudouridine synthase"/>
    <property type="match status" value="1"/>
</dbReference>